<feature type="non-terminal residue" evidence="7">
    <location>
        <position position="243"/>
    </location>
</feature>
<keyword evidence="4" id="KW-0325">Glycoprotein</keyword>
<dbReference type="PROSITE" id="PS50835">
    <property type="entry name" value="IG_LIKE"/>
    <property type="match status" value="1"/>
</dbReference>
<dbReference type="SUPFAM" id="SSF48726">
    <property type="entry name" value="Immunoglobulin"/>
    <property type="match status" value="1"/>
</dbReference>
<sequence length="243" mass="26927">MVIFYSSFLSTKTICALSESWLLLQALAYGSSYGTGGGMMNCPKVLRQLGSNVLLPLTYEGINKSMNRSIHILVTMAKSPGNSVKKKIVSLDLSKGESPRHVESRYKFYLENLSLGILESRKEDEGWYFMALEGNVSVQNFCLQLMLYEQVSTPEIKVLNKTQENGTCSLMLSCTVEKGDHVAYSWSEEAGTHPLSPASSSHLLYLTLGAQHADNIYICSASNPISNRSQTFTPWSRCMPDPT</sequence>
<protein>
    <submittedName>
        <fullName evidence="7">Signaling lymphocytic activation molecule-like</fullName>
    </submittedName>
</protein>
<dbReference type="InterPro" id="IPR015631">
    <property type="entry name" value="CD2/SLAM_rcpt"/>
</dbReference>
<evidence type="ECO:0000259" key="5">
    <source>
        <dbReference type="PROSITE" id="PS50835"/>
    </source>
</evidence>
<dbReference type="GeneID" id="103583206"/>
<dbReference type="Gene3D" id="2.60.40.10">
    <property type="entry name" value="Immunoglobulins"/>
    <property type="match status" value="2"/>
</dbReference>
<gene>
    <name evidence="7" type="primary">LOC103583206</name>
</gene>
<keyword evidence="3" id="KW-0472">Membrane</keyword>
<keyword evidence="2" id="KW-0732">Signal</keyword>
<evidence type="ECO:0000313" key="7">
    <source>
        <dbReference type="RefSeq" id="XP_008562812.1"/>
    </source>
</evidence>
<comment type="subcellular location">
    <subcellularLocation>
        <location evidence="1">Membrane</location>
    </subcellularLocation>
</comment>
<dbReference type="PANTHER" id="PTHR12080">
    <property type="entry name" value="SIGNALING LYMPHOCYTIC ACTIVATION MOLECULE"/>
    <property type="match status" value="1"/>
</dbReference>
<proteinExistence type="predicted"/>
<evidence type="ECO:0000256" key="3">
    <source>
        <dbReference type="ARBA" id="ARBA00023136"/>
    </source>
</evidence>
<dbReference type="InterPro" id="IPR013783">
    <property type="entry name" value="Ig-like_fold"/>
</dbReference>
<dbReference type="InterPro" id="IPR036179">
    <property type="entry name" value="Ig-like_dom_sf"/>
</dbReference>
<dbReference type="InterPro" id="IPR010407">
    <property type="entry name" value="Sig_lymph_act_molc_N"/>
</dbReference>
<evidence type="ECO:0000256" key="1">
    <source>
        <dbReference type="ARBA" id="ARBA00004370"/>
    </source>
</evidence>
<accession>A0ABM0Q371</accession>
<reference evidence="7" key="1">
    <citation type="submission" date="2025-08" db="UniProtKB">
        <authorList>
            <consortium name="RefSeq"/>
        </authorList>
    </citation>
    <scope>IDENTIFICATION</scope>
</reference>
<evidence type="ECO:0000313" key="6">
    <source>
        <dbReference type="Proteomes" id="UP000694923"/>
    </source>
</evidence>
<dbReference type="Pfam" id="PF06214">
    <property type="entry name" value="SLAM"/>
    <property type="match status" value="1"/>
</dbReference>
<dbReference type="InterPro" id="IPR007110">
    <property type="entry name" value="Ig-like_dom"/>
</dbReference>
<feature type="domain" description="Ig-like" evidence="5">
    <location>
        <begin position="154"/>
        <end position="233"/>
    </location>
</feature>
<evidence type="ECO:0000256" key="2">
    <source>
        <dbReference type="ARBA" id="ARBA00022729"/>
    </source>
</evidence>
<evidence type="ECO:0000256" key="4">
    <source>
        <dbReference type="ARBA" id="ARBA00023180"/>
    </source>
</evidence>
<keyword evidence="6" id="KW-1185">Reference proteome</keyword>
<organism evidence="6 7">
    <name type="scientific">Galeopterus variegatus</name>
    <name type="common">Malayan flying lemur</name>
    <name type="synonym">Cynocephalus variegatus</name>
    <dbReference type="NCBI Taxonomy" id="482537"/>
    <lineage>
        <taxon>Eukaryota</taxon>
        <taxon>Metazoa</taxon>
        <taxon>Chordata</taxon>
        <taxon>Craniata</taxon>
        <taxon>Vertebrata</taxon>
        <taxon>Euteleostomi</taxon>
        <taxon>Mammalia</taxon>
        <taxon>Eutheria</taxon>
        <taxon>Euarchontoglires</taxon>
        <taxon>Dermoptera</taxon>
        <taxon>Cynocephalidae</taxon>
        <taxon>Galeopterus</taxon>
    </lineage>
</organism>
<dbReference type="RefSeq" id="XP_008562812.1">
    <property type="nucleotide sequence ID" value="XM_008564590.1"/>
</dbReference>
<name>A0ABM0Q371_GALVR</name>
<dbReference type="Proteomes" id="UP000694923">
    <property type="component" value="Unplaced"/>
</dbReference>
<dbReference type="PANTHER" id="PTHR12080:SF49">
    <property type="entry name" value="SIGNALING LYMPHOCYTIC ACTIVATION MOLECULE"/>
    <property type="match status" value="1"/>
</dbReference>